<gene>
    <name evidence="1" type="ORF">SAMN05421541_1322</name>
</gene>
<sequence>MAHRPSVVMPAFKRFVDLGDFVGLWTAGPWQPCYVSVVRVFEIDGYDPEFSTLVLRDPAGYESAGPGELDEPVGTFAGAGAGWLAAATNGRSDSLRLEAYDNPPSVSEAVFDDEMETPYHSITGRLSLTAMTAGIGGRSVLELGDRGVYRARVTRRGGAADGDHWLLQFWPSRSSALPVWRSRSRPAVGHGKNGWRNELPAPIMDVRRMVGAVIAEWGRSVSVEDVDEWTRTHRHPSDWLNAPLWRPVSEPLATGHADRDRAVADRHAQTLARLAAMRRRVDEIAAELRVPRVRSKPDVLPLLAAAGLLVRDEADRYSLGRPQRVDTVLSLPPERARFVQQADARSRYQQLAEDVLAVLRWTPEVQLETTPAELAERLLATKDQIHDVLKFAEHTGLLRITMQQQRLLLAAEISSAQGAPTANPG</sequence>
<accession>A0A1I2MNF9</accession>
<dbReference type="AlphaFoldDB" id="A0A1I2MNF9"/>
<keyword evidence="2" id="KW-1185">Reference proteome</keyword>
<proteinExistence type="predicted"/>
<organism evidence="1 2">
    <name type="scientific">Actinoplanes philippinensis</name>
    <dbReference type="NCBI Taxonomy" id="35752"/>
    <lineage>
        <taxon>Bacteria</taxon>
        <taxon>Bacillati</taxon>
        <taxon>Actinomycetota</taxon>
        <taxon>Actinomycetes</taxon>
        <taxon>Micromonosporales</taxon>
        <taxon>Micromonosporaceae</taxon>
        <taxon>Actinoplanes</taxon>
    </lineage>
</organism>
<dbReference type="Proteomes" id="UP000199645">
    <property type="component" value="Unassembled WGS sequence"/>
</dbReference>
<evidence type="ECO:0000313" key="2">
    <source>
        <dbReference type="Proteomes" id="UP000199645"/>
    </source>
</evidence>
<protein>
    <submittedName>
        <fullName evidence="1">Uncharacterized protein</fullName>
    </submittedName>
</protein>
<name>A0A1I2MNF9_9ACTN</name>
<dbReference type="EMBL" id="FONV01000032">
    <property type="protein sequence ID" value="SFF92983.1"/>
    <property type="molecule type" value="Genomic_DNA"/>
</dbReference>
<reference evidence="1 2" key="1">
    <citation type="submission" date="2016-10" db="EMBL/GenBank/DDBJ databases">
        <authorList>
            <person name="de Groot N.N."/>
        </authorList>
    </citation>
    <scope>NUCLEOTIDE SEQUENCE [LARGE SCALE GENOMIC DNA]</scope>
    <source>
        <strain evidence="1 2">DSM 43019</strain>
    </source>
</reference>
<evidence type="ECO:0000313" key="1">
    <source>
        <dbReference type="EMBL" id="SFF92983.1"/>
    </source>
</evidence>